<reference evidence="1" key="1">
    <citation type="submission" date="2017-07" db="EMBL/GenBank/DDBJ databases">
        <title>Taro Niue Genome Assembly and Annotation.</title>
        <authorList>
            <person name="Atibalentja N."/>
            <person name="Keating K."/>
            <person name="Fields C.J."/>
        </authorList>
    </citation>
    <scope>NUCLEOTIDE SEQUENCE</scope>
    <source>
        <strain evidence="1">Niue_2</strain>
        <tissue evidence="1">Leaf</tissue>
    </source>
</reference>
<gene>
    <name evidence="1" type="ORF">Taro_034599</name>
</gene>
<feature type="non-terminal residue" evidence="1">
    <location>
        <position position="1"/>
    </location>
</feature>
<dbReference type="Proteomes" id="UP000652761">
    <property type="component" value="Unassembled WGS sequence"/>
</dbReference>
<organism evidence="1 2">
    <name type="scientific">Colocasia esculenta</name>
    <name type="common">Wild taro</name>
    <name type="synonym">Arum esculentum</name>
    <dbReference type="NCBI Taxonomy" id="4460"/>
    <lineage>
        <taxon>Eukaryota</taxon>
        <taxon>Viridiplantae</taxon>
        <taxon>Streptophyta</taxon>
        <taxon>Embryophyta</taxon>
        <taxon>Tracheophyta</taxon>
        <taxon>Spermatophyta</taxon>
        <taxon>Magnoliopsida</taxon>
        <taxon>Liliopsida</taxon>
        <taxon>Araceae</taxon>
        <taxon>Aroideae</taxon>
        <taxon>Colocasieae</taxon>
        <taxon>Colocasia</taxon>
    </lineage>
</organism>
<name>A0A843W4F7_COLES</name>
<protein>
    <submittedName>
        <fullName evidence="1">Uncharacterized protein</fullName>
    </submittedName>
</protein>
<evidence type="ECO:0000313" key="1">
    <source>
        <dbReference type="EMBL" id="MQM01848.1"/>
    </source>
</evidence>
<feature type="non-terminal residue" evidence="1">
    <location>
        <position position="262"/>
    </location>
</feature>
<evidence type="ECO:0000313" key="2">
    <source>
        <dbReference type="Proteomes" id="UP000652761"/>
    </source>
</evidence>
<dbReference type="EMBL" id="NMUH01002744">
    <property type="protein sequence ID" value="MQM01848.1"/>
    <property type="molecule type" value="Genomic_DNA"/>
</dbReference>
<dbReference type="AlphaFoldDB" id="A0A843W4F7"/>
<comment type="caution">
    <text evidence="1">The sequence shown here is derived from an EMBL/GenBank/DDBJ whole genome shotgun (WGS) entry which is preliminary data.</text>
</comment>
<accession>A0A843W4F7</accession>
<proteinExistence type="predicted"/>
<keyword evidence="2" id="KW-1185">Reference proteome</keyword>
<sequence length="262" mass="28643">AGVSPLPPAFLRAAEKSTVFTSRDPVFSSLGDLPLPYEAAGFSAKKISISATVLLRCSNVRILAPRSFSLISGFRLLWHSFTATSCAGGCSHFMLMSRHLLMKSRADSFLFCFKDMSSAKVALLSVTLKRSKNFLCISSQPTIELGFNGHTIERPTQSAGKRGVLPLVRDSWEGSLYLSWKFLLPKAWLILPHFRQYAEFVPYRNGSHMPLQYHHGFTAVQADPELANADIGSTAGITPKKYGESTTGGKAPNLVGVVRCLT</sequence>